<organism evidence="1 2">
    <name type="scientific">Roseobacter cerasinus</name>
    <dbReference type="NCBI Taxonomy" id="2602289"/>
    <lineage>
        <taxon>Bacteria</taxon>
        <taxon>Pseudomonadati</taxon>
        <taxon>Pseudomonadota</taxon>
        <taxon>Alphaproteobacteria</taxon>
        <taxon>Rhodobacterales</taxon>
        <taxon>Roseobacteraceae</taxon>
        <taxon>Roseobacter</taxon>
    </lineage>
</organism>
<reference evidence="1 2" key="1">
    <citation type="submission" date="2019-12" db="EMBL/GenBank/DDBJ databases">
        <title>Roseobacter cerasinus sp. nov., isolated from seawater around aquaculture.</title>
        <authorList>
            <person name="Muramatsu S."/>
            <person name="Takabe Y."/>
            <person name="Mori K."/>
            <person name="Takaichi S."/>
            <person name="Hanada S."/>
        </authorList>
    </citation>
    <scope>NUCLEOTIDE SEQUENCE [LARGE SCALE GENOMIC DNA]</scope>
    <source>
        <strain evidence="1 2">AI77</strain>
    </source>
</reference>
<gene>
    <name evidence="1" type="ORF">So717_03010</name>
</gene>
<comment type="caution">
    <text evidence="1">The sequence shown here is derived from an EMBL/GenBank/DDBJ whole genome shotgun (WGS) entry which is preliminary data.</text>
</comment>
<name>A0A640VJ30_9RHOB</name>
<keyword evidence="2" id="KW-1185">Reference proteome</keyword>
<accession>A0A640VJ30</accession>
<dbReference type="EMBL" id="BLIV01000001">
    <property type="protein sequence ID" value="GFE48548.1"/>
    <property type="molecule type" value="Genomic_DNA"/>
</dbReference>
<evidence type="ECO:0000313" key="1">
    <source>
        <dbReference type="EMBL" id="GFE48548.1"/>
    </source>
</evidence>
<dbReference type="Proteomes" id="UP000436522">
    <property type="component" value="Unassembled WGS sequence"/>
</dbReference>
<dbReference type="AlphaFoldDB" id="A0A640VJ30"/>
<proteinExistence type="predicted"/>
<evidence type="ECO:0000313" key="2">
    <source>
        <dbReference type="Proteomes" id="UP000436522"/>
    </source>
</evidence>
<protein>
    <submittedName>
        <fullName evidence="1">Uncharacterized protein</fullName>
    </submittedName>
</protein>
<sequence>MMSTSGVAETCASGSHHDFTSAPVDLGAGSVMHERFVSFDGDQMHSVVVTHCGSLTQMEAFTHIADKGAAATIHVDQNLVVKAVRHAAEASEAVSLSQLGARLDAMGARSTTYRLDRPSCGCDLFYGAGGARPEK</sequence>